<organism evidence="2 3">
    <name type="scientific">Heligmosomoides polygyrus</name>
    <name type="common">Parasitic roundworm</name>
    <dbReference type="NCBI Taxonomy" id="6339"/>
    <lineage>
        <taxon>Eukaryota</taxon>
        <taxon>Metazoa</taxon>
        <taxon>Ecdysozoa</taxon>
        <taxon>Nematoda</taxon>
        <taxon>Chromadorea</taxon>
        <taxon>Rhabditida</taxon>
        <taxon>Rhabditina</taxon>
        <taxon>Rhabditomorpha</taxon>
        <taxon>Strongyloidea</taxon>
        <taxon>Heligmosomidae</taxon>
        <taxon>Heligmosomoides</taxon>
    </lineage>
</organism>
<dbReference type="EMBL" id="UZAH01031342">
    <property type="protein sequence ID" value="VDP15049.1"/>
    <property type="molecule type" value="Genomic_DNA"/>
</dbReference>
<accession>A0A183GBF0</accession>
<dbReference type="AlphaFoldDB" id="A0A183GBF0"/>
<dbReference type="Proteomes" id="UP000050761">
    <property type="component" value="Unassembled WGS sequence"/>
</dbReference>
<evidence type="ECO:0000313" key="2">
    <source>
        <dbReference type="Proteomes" id="UP000050761"/>
    </source>
</evidence>
<accession>A0A3P8ET17</accession>
<evidence type="ECO:0000313" key="1">
    <source>
        <dbReference type="EMBL" id="VDP15049.1"/>
    </source>
</evidence>
<name>A0A183GBF0_HELPZ</name>
<reference evidence="3" key="2">
    <citation type="submission" date="2019-09" db="UniProtKB">
        <authorList>
            <consortium name="WormBaseParasite"/>
        </authorList>
    </citation>
    <scope>IDENTIFICATION</scope>
</reference>
<dbReference type="WBParaSite" id="HPBE_0001941801-mRNA-1">
    <property type="protein sequence ID" value="HPBE_0001941801-mRNA-1"/>
    <property type="gene ID" value="HPBE_0001941801"/>
</dbReference>
<protein>
    <submittedName>
        <fullName evidence="1 3">Uncharacterized protein</fullName>
    </submittedName>
</protein>
<gene>
    <name evidence="1" type="ORF">HPBE_LOCUS19417</name>
</gene>
<keyword evidence="2" id="KW-1185">Reference proteome</keyword>
<sequence length="121" mass="13438">MMNLLAVERCRGDNLSEGIGCDIVRRKPKTKELSVSRCRAETLGKALERTPASLEVTNRKHVVTVLYDRADVWTINLLEGKENGTTCTAAASLEAVLGDDVRAVLHAFQYARKDVRRDGPR</sequence>
<reference evidence="1 2" key="1">
    <citation type="submission" date="2018-11" db="EMBL/GenBank/DDBJ databases">
        <authorList>
            <consortium name="Pathogen Informatics"/>
        </authorList>
    </citation>
    <scope>NUCLEOTIDE SEQUENCE [LARGE SCALE GENOMIC DNA]</scope>
</reference>
<evidence type="ECO:0000313" key="3">
    <source>
        <dbReference type="WBParaSite" id="HPBE_0001941801-mRNA-1"/>
    </source>
</evidence>
<dbReference type="OrthoDB" id="5899779at2759"/>
<proteinExistence type="predicted"/>